<dbReference type="NCBIfam" id="TIGR01509">
    <property type="entry name" value="HAD-SF-IA-v3"/>
    <property type="match status" value="1"/>
</dbReference>
<dbReference type="SFLD" id="SFLDS00003">
    <property type="entry name" value="Haloacid_Dehalogenase"/>
    <property type="match status" value="1"/>
</dbReference>
<dbReference type="SUPFAM" id="SSF56784">
    <property type="entry name" value="HAD-like"/>
    <property type="match status" value="1"/>
</dbReference>
<proteinExistence type="predicted"/>
<gene>
    <name evidence="1" type="ORF">PHAECO_LOCUS10981</name>
</gene>
<evidence type="ECO:0000313" key="1">
    <source>
        <dbReference type="EMBL" id="CAH1175709.1"/>
    </source>
</evidence>
<organism evidence="1 2">
    <name type="scientific">Phaedon cochleariae</name>
    <name type="common">Mustard beetle</name>
    <dbReference type="NCBI Taxonomy" id="80249"/>
    <lineage>
        <taxon>Eukaryota</taxon>
        <taxon>Metazoa</taxon>
        <taxon>Ecdysozoa</taxon>
        <taxon>Arthropoda</taxon>
        <taxon>Hexapoda</taxon>
        <taxon>Insecta</taxon>
        <taxon>Pterygota</taxon>
        <taxon>Neoptera</taxon>
        <taxon>Endopterygota</taxon>
        <taxon>Coleoptera</taxon>
        <taxon>Polyphaga</taxon>
        <taxon>Cucujiformia</taxon>
        <taxon>Chrysomeloidea</taxon>
        <taxon>Chrysomelidae</taxon>
        <taxon>Chrysomelinae</taxon>
        <taxon>Chrysomelini</taxon>
        <taxon>Phaedon</taxon>
    </lineage>
</organism>
<dbReference type="PANTHER" id="PTHR18901:SF38">
    <property type="entry name" value="PSEUDOURIDINE-5'-PHOSPHATASE"/>
    <property type="match status" value="1"/>
</dbReference>
<dbReference type="AlphaFoldDB" id="A0A9P0DSX9"/>
<dbReference type="Pfam" id="PF13419">
    <property type="entry name" value="HAD_2"/>
    <property type="match status" value="1"/>
</dbReference>
<protein>
    <recommendedName>
        <fullName evidence="3">Pseudouridine-5'-phosphatase</fullName>
    </recommendedName>
</protein>
<dbReference type="SFLD" id="SFLDG01135">
    <property type="entry name" value="C1.5.6:_HAD__Beta-PGM__Phospha"/>
    <property type="match status" value="1"/>
</dbReference>
<dbReference type="Gene3D" id="3.40.50.1000">
    <property type="entry name" value="HAD superfamily/HAD-like"/>
    <property type="match status" value="1"/>
</dbReference>
<dbReference type="InterPro" id="IPR023198">
    <property type="entry name" value="PGP-like_dom2"/>
</dbReference>
<dbReference type="InterPro" id="IPR023214">
    <property type="entry name" value="HAD_sf"/>
</dbReference>
<evidence type="ECO:0008006" key="3">
    <source>
        <dbReference type="Google" id="ProtNLM"/>
    </source>
</evidence>
<reference evidence="1" key="1">
    <citation type="submission" date="2022-01" db="EMBL/GenBank/DDBJ databases">
        <authorList>
            <person name="King R."/>
        </authorList>
    </citation>
    <scope>NUCLEOTIDE SEQUENCE</scope>
</reference>
<dbReference type="Gene3D" id="1.10.150.240">
    <property type="entry name" value="Putative phosphatase, domain 2"/>
    <property type="match status" value="1"/>
</dbReference>
<evidence type="ECO:0000313" key="2">
    <source>
        <dbReference type="Proteomes" id="UP001153737"/>
    </source>
</evidence>
<dbReference type="SFLD" id="SFLDG01129">
    <property type="entry name" value="C1.5:_HAD__Beta-PGM__Phosphata"/>
    <property type="match status" value="1"/>
</dbReference>
<keyword evidence="2" id="KW-1185">Reference proteome</keyword>
<dbReference type="Proteomes" id="UP001153737">
    <property type="component" value="Chromosome 7"/>
</dbReference>
<dbReference type="InterPro" id="IPR006439">
    <property type="entry name" value="HAD-SF_hydro_IA"/>
</dbReference>
<dbReference type="GO" id="GO:0016791">
    <property type="term" value="F:phosphatase activity"/>
    <property type="evidence" value="ECO:0007669"/>
    <property type="project" value="TreeGrafter"/>
</dbReference>
<dbReference type="FunFam" id="3.40.50.1000:FF:000055">
    <property type="entry name" value="Haloacid dehalogenase-like hydrolase family protein"/>
    <property type="match status" value="1"/>
</dbReference>
<dbReference type="InterPro" id="IPR041492">
    <property type="entry name" value="HAD_2"/>
</dbReference>
<accession>A0A9P0DSX9</accession>
<dbReference type="PANTHER" id="PTHR18901">
    <property type="entry name" value="2-DEOXYGLUCOSE-6-PHOSPHATE PHOSPHATASE 2"/>
    <property type="match status" value="1"/>
</dbReference>
<dbReference type="EMBL" id="OU896713">
    <property type="protein sequence ID" value="CAH1175709.1"/>
    <property type="molecule type" value="Genomic_DNA"/>
</dbReference>
<sequence length="233" mass="25733">MSGLKTFRKVSHVIFDMDGVLLDTEIVYKNAIQSIASRYGKVYTPHIMGKVIGTPERESSRIAVQEMELPISVEDFQTEFRNRAHNLFKTTVQLMPGAALLVKHLHSNKIPIAVATSSSQDSFNLKTAHHQNIFQLFDHIVCGGSDPDVKAGKPNPDIFLVCASRFSDNPNAEKCLVFEDAPNGVTAAVRAGMQVIMLPDENVPEELQREAHITISSLEEAPLQLFGLPPLQT</sequence>
<name>A0A9P0DSX9_PHACE</name>
<dbReference type="InterPro" id="IPR036412">
    <property type="entry name" value="HAD-like_sf"/>
</dbReference>
<reference evidence="1" key="2">
    <citation type="submission" date="2022-10" db="EMBL/GenBank/DDBJ databases">
        <authorList>
            <consortium name="ENA_rothamsted_submissions"/>
            <consortium name="culmorum"/>
            <person name="King R."/>
        </authorList>
    </citation>
    <scope>NUCLEOTIDE SEQUENCE</scope>
</reference>